<feature type="region of interest" description="Disordered" evidence="1">
    <location>
        <begin position="369"/>
        <end position="392"/>
    </location>
</feature>
<protein>
    <submittedName>
        <fullName evidence="2">Uncharacterized protein</fullName>
    </submittedName>
</protein>
<proteinExistence type="predicted"/>
<sequence length="421" mass="43863">MCLGKEEGQCVLEWCASCNFDTTRTALVREMCDCIDDLKYADDEDVDEMIVEWKPLAAQSFKKKLALLKSGFSGEGAAALNQPGAFASGFSAAAAAAPPSPRQGRAKAAAALSSPHGGRAEAAPSRPARAPAPAPPATQAPSDAEASSDDAASEDERPARKRKAAAAKKKAPKKARAAPKARRAPAKKPATGDRRLATQVYSEAELWAAPKPQLGDLGDVVLARSAETGRCAKCDGVHATADCPHFPRDRELVTSVPISSSRCAALEGEPWSRTATSRDEADAPAPRACDAWRSAGSTARVQALLDRDARIAVAQPNPKAPGTLSFARYEAYAAATTCSEFLDLGGRRDDLKHDLAKGFVVVVGPGHGRSRVSSDVADDTDDDDGVIDLGPPAEDKALDAEVAGLLAGGDGDDDALLTISL</sequence>
<feature type="region of interest" description="Disordered" evidence="1">
    <location>
        <begin position="95"/>
        <end position="194"/>
    </location>
</feature>
<dbReference type="RefSeq" id="XP_009039028.1">
    <property type="nucleotide sequence ID" value="XM_009040780.1"/>
</dbReference>
<dbReference type="KEGG" id="aaf:AURANDRAFT_65626"/>
<evidence type="ECO:0000256" key="1">
    <source>
        <dbReference type="SAM" id="MobiDB-lite"/>
    </source>
</evidence>
<name>F0YEK6_AURAN</name>
<evidence type="ECO:0000313" key="3">
    <source>
        <dbReference type="Proteomes" id="UP000002729"/>
    </source>
</evidence>
<reference evidence="2 3" key="1">
    <citation type="journal article" date="2011" name="Proc. Natl. Acad. Sci. U.S.A.">
        <title>Niche of harmful alga Aureococcus anophagefferens revealed through ecogenomics.</title>
        <authorList>
            <person name="Gobler C.J."/>
            <person name="Berry D.L."/>
            <person name="Dyhrman S.T."/>
            <person name="Wilhelm S.W."/>
            <person name="Salamov A."/>
            <person name="Lobanov A.V."/>
            <person name="Zhang Y."/>
            <person name="Collier J.L."/>
            <person name="Wurch L.L."/>
            <person name="Kustka A.B."/>
            <person name="Dill B.D."/>
            <person name="Shah M."/>
            <person name="VerBerkmoes N.C."/>
            <person name="Kuo A."/>
            <person name="Terry A."/>
            <person name="Pangilinan J."/>
            <person name="Lindquist E.A."/>
            <person name="Lucas S."/>
            <person name="Paulsen I.T."/>
            <person name="Hattenrath-Lehmann T.K."/>
            <person name="Talmage S.C."/>
            <person name="Walker E.A."/>
            <person name="Koch F."/>
            <person name="Burson A.M."/>
            <person name="Marcoval M.A."/>
            <person name="Tang Y.Z."/>
            <person name="Lecleir G.R."/>
            <person name="Coyne K.J."/>
            <person name="Berg G.M."/>
            <person name="Bertrand E.M."/>
            <person name="Saito M.A."/>
            <person name="Gladyshev V.N."/>
            <person name="Grigoriev I.V."/>
        </authorList>
    </citation>
    <scope>NUCLEOTIDE SEQUENCE [LARGE SCALE GENOMIC DNA]</scope>
    <source>
        <strain evidence="3">CCMP 1984</strain>
    </source>
</reference>
<dbReference type="GeneID" id="20225431"/>
<dbReference type="Proteomes" id="UP000002729">
    <property type="component" value="Unassembled WGS sequence"/>
</dbReference>
<dbReference type="AlphaFoldDB" id="F0YEK6"/>
<dbReference type="EMBL" id="GL833135">
    <property type="protein sequence ID" value="EGB06458.1"/>
    <property type="molecule type" value="Genomic_DNA"/>
</dbReference>
<dbReference type="InParanoid" id="F0YEK6"/>
<feature type="compositionally biased region" description="Acidic residues" evidence="1">
    <location>
        <begin position="376"/>
        <end position="386"/>
    </location>
</feature>
<gene>
    <name evidence="2" type="ORF">AURANDRAFT_65626</name>
</gene>
<organism evidence="3">
    <name type="scientific">Aureococcus anophagefferens</name>
    <name type="common">Harmful bloom alga</name>
    <dbReference type="NCBI Taxonomy" id="44056"/>
    <lineage>
        <taxon>Eukaryota</taxon>
        <taxon>Sar</taxon>
        <taxon>Stramenopiles</taxon>
        <taxon>Ochrophyta</taxon>
        <taxon>Pelagophyceae</taxon>
        <taxon>Pelagomonadales</taxon>
        <taxon>Pelagomonadaceae</taxon>
        <taxon>Aureococcus</taxon>
    </lineage>
</organism>
<keyword evidence="3" id="KW-1185">Reference proteome</keyword>
<dbReference type="OrthoDB" id="424812at2759"/>
<accession>F0YEK6</accession>
<feature type="compositionally biased region" description="Low complexity" evidence="1">
    <location>
        <begin position="120"/>
        <end position="129"/>
    </location>
</feature>
<feature type="compositionally biased region" description="Basic residues" evidence="1">
    <location>
        <begin position="159"/>
        <end position="186"/>
    </location>
</feature>
<evidence type="ECO:0000313" key="2">
    <source>
        <dbReference type="EMBL" id="EGB06458.1"/>
    </source>
</evidence>